<dbReference type="Pfam" id="PF06722">
    <property type="entry name" value="EryCIII-like_C"/>
    <property type="match status" value="1"/>
</dbReference>
<proteinExistence type="inferred from homology"/>
<dbReference type="SUPFAM" id="SSF53756">
    <property type="entry name" value="UDP-Glycosyltransferase/glycogen phosphorylase"/>
    <property type="match status" value="1"/>
</dbReference>
<comment type="catalytic activity">
    <reaction evidence="7">
        <text>a sterol + UDP-alpha-D-glucose = a sterol 3-beta-D-glucoside + UDP + H(+)</text>
        <dbReference type="Rhea" id="RHEA:22724"/>
        <dbReference type="ChEBI" id="CHEBI:15378"/>
        <dbReference type="ChEBI" id="CHEBI:15889"/>
        <dbReference type="ChEBI" id="CHEBI:37424"/>
        <dbReference type="ChEBI" id="CHEBI:58223"/>
        <dbReference type="ChEBI" id="CHEBI:58885"/>
        <dbReference type="EC" id="2.4.1.173"/>
    </reaction>
    <physiologicalReaction direction="left-to-right" evidence="7">
        <dbReference type="Rhea" id="RHEA:22725"/>
    </physiologicalReaction>
</comment>
<accession>J6F6F1</accession>
<dbReference type="PANTHER" id="PTHR48050:SF26">
    <property type="entry name" value="STEROL 3-BETA-GLUCOSYLTRANSFERASE"/>
    <property type="match status" value="1"/>
</dbReference>
<feature type="region of interest" description="Disordered" evidence="8">
    <location>
        <begin position="103"/>
        <end position="198"/>
    </location>
</feature>
<dbReference type="GO" id="GO:0016906">
    <property type="term" value="F:sterol 3-beta-glucosyltransferase activity"/>
    <property type="evidence" value="ECO:0007669"/>
    <property type="project" value="UniProtKB-EC"/>
</dbReference>
<evidence type="ECO:0000259" key="9">
    <source>
        <dbReference type="Pfam" id="PF03033"/>
    </source>
</evidence>
<dbReference type="GeneID" id="25991387"/>
<protein>
    <recommendedName>
        <fullName evidence="2">sterol 3beta-glucosyltransferase</fullName>
        <ecNumber evidence="2">2.4.1.173</ecNumber>
    </recommendedName>
    <alternativeName>
        <fullName evidence="5">Autophagy-related protein 26</fullName>
    </alternativeName>
</protein>
<dbReference type="GO" id="GO:0016125">
    <property type="term" value="P:sterol metabolic process"/>
    <property type="evidence" value="ECO:0007669"/>
    <property type="project" value="TreeGrafter"/>
</dbReference>
<dbReference type="Pfam" id="PF03033">
    <property type="entry name" value="Glyco_transf_28"/>
    <property type="match status" value="1"/>
</dbReference>
<evidence type="ECO:0000313" key="11">
    <source>
        <dbReference type="EMBL" id="EJT50902.1"/>
    </source>
</evidence>
<evidence type="ECO:0000259" key="10">
    <source>
        <dbReference type="Pfam" id="PF06722"/>
    </source>
</evidence>
<dbReference type="OrthoDB" id="10261837at2759"/>
<feature type="domain" description="Glycosyltransferase family 28 N-terminal" evidence="9">
    <location>
        <begin position="592"/>
        <end position="727"/>
    </location>
</feature>
<dbReference type="InterPro" id="IPR004276">
    <property type="entry name" value="GlycoTrans_28_N"/>
</dbReference>
<dbReference type="GO" id="GO:0005975">
    <property type="term" value="P:carbohydrate metabolic process"/>
    <property type="evidence" value="ECO:0007669"/>
    <property type="project" value="InterPro"/>
</dbReference>
<dbReference type="PANTHER" id="PTHR48050">
    <property type="entry name" value="STEROL 3-BETA-GLUCOSYLTRANSFERASE"/>
    <property type="match status" value="1"/>
</dbReference>
<evidence type="ECO:0000256" key="1">
    <source>
        <dbReference type="ARBA" id="ARBA00006962"/>
    </source>
</evidence>
<feature type="domain" description="Erythromycin biosynthesis protein CIII-like C-terminal" evidence="10">
    <location>
        <begin position="891"/>
        <end position="987"/>
    </location>
</feature>
<evidence type="ECO:0000256" key="3">
    <source>
        <dbReference type="ARBA" id="ARBA00022676"/>
    </source>
</evidence>
<dbReference type="FunFam" id="3.40.50.2000:FF:000009">
    <property type="entry name" value="Sterol 3-beta-glucosyltransferase UGT80A2"/>
    <property type="match status" value="1"/>
</dbReference>
<name>J6F6F1_TRIAS</name>
<keyword evidence="4" id="KW-0808">Transferase</keyword>
<evidence type="ECO:0000313" key="12">
    <source>
        <dbReference type="Proteomes" id="UP000002748"/>
    </source>
</evidence>
<comment type="similarity">
    <text evidence="1">Belongs to the glycosyltransferase 28 family.</text>
</comment>
<dbReference type="EC" id="2.4.1.173" evidence="2"/>
<comment type="catalytic activity">
    <reaction evidence="6">
        <text>ergosterol + UDP-alpha-D-glucose = ergosteryl 3-beta-D-glucoside + UDP + H(+)</text>
        <dbReference type="Rhea" id="RHEA:61836"/>
        <dbReference type="ChEBI" id="CHEBI:15378"/>
        <dbReference type="ChEBI" id="CHEBI:16933"/>
        <dbReference type="ChEBI" id="CHEBI:52973"/>
        <dbReference type="ChEBI" id="CHEBI:58223"/>
        <dbReference type="ChEBI" id="CHEBI:58885"/>
    </reaction>
    <physiologicalReaction direction="left-to-right" evidence="6">
        <dbReference type="Rhea" id="RHEA:61837"/>
    </physiologicalReaction>
</comment>
<feature type="region of interest" description="Disordered" evidence="8">
    <location>
        <begin position="480"/>
        <end position="507"/>
    </location>
</feature>
<feature type="compositionally biased region" description="Low complexity" evidence="8">
    <location>
        <begin position="480"/>
        <end position="489"/>
    </location>
</feature>
<dbReference type="HOGENOM" id="CLU_000537_6_0_1"/>
<keyword evidence="3" id="KW-0328">Glycosyltransferase</keyword>
<dbReference type="CDD" id="cd03784">
    <property type="entry name" value="GT1_Gtf-like"/>
    <property type="match status" value="1"/>
</dbReference>
<reference evidence="11 12" key="1">
    <citation type="journal article" date="2012" name="Eukaryot. Cell">
        <title>Draft genome sequence of CBS 2479, the standard type strain of Trichosporon asahii.</title>
        <authorList>
            <person name="Yang R.Y."/>
            <person name="Li H.T."/>
            <person name="Zhu H."/>
            <person name="Zhou G.P."/>
            <person name="Wang M."/>
            <person name="Wang L."/>
        </authorList>
    </citation>
    <scope>NUCLEOTIDE SEQUENCE [LARGE SCALE GENOMIC DNA]</scope>
    <source>
        <strain evidence="12">ATCC 90039 / CBS 2479 / JCM 2466 / KCTC 7840 / NCYC 2677 / UAMH 7654</strain>
    </source>
</reference>
<gene>
    <name evidence="11" type="ORF">A1Q1_07875</name>
</gene>
<evidence type="ECO:0000256" key="6">
    <source>
        <dbReference type="ARBA" id="ARBA00047886"/>
    </source>
</evidence>
<dbReference type="AlphaFoldDB" id="J6F6F1"/>
<organism evidence="11 12">
    <name type="scientific">Trichosporon asahii var. asahii (strain ATCC 90039 / CBS 2479 / JCM 2466 / KCTC 7840 / NBRC 103889/ NCYC 2677 / UAMH 7654)</name>
    <name type="common">Yeast</name>
    <dbReference type="NCBI Taxonomy" id="1186058"/>
    <lineage>
        <taxon>Eukaryota</taxon>
        <taxon>Fungi</taxon>
        <taxon>Dikarya</taxon>
        <taxon>Basidiomycota</taxon>
        <taxon>Agaricomycotina</taxon>
        <taxon>Tremellomycetes</taxon>
        <taxon>Trichosporonales</taxon>
        <taxon>Trichosporonaceae</taxon>
        <taxon>Trichosporon</taxon>
    </lineage>
</organism>
<dbReference type="RefSeq" id="XP_014182334.1">
    <property type="nucleotide sequence ID" value="XM_014326859.1"/>
</dbReference>
<feature type="compositionally biased region" description="Basic and acidic residues" evidence="8">
    <location>
        <begin position="127"/>
        <end position="136"/>
    </location>
</feature>
<dbReference type="InterPro" id="IPR050426">
    <property type="entry name" value="Glycosyltransferase_28"/>
</dbReference>
<evidence type="ECO:0000256" key="7">
    <source>
        <dbReference type="ARBA" id="ARBA00049453"/>
    </source>
</evidence>
<dbReference type="EMBL" id="ALBS01000080">
    <property type="protein sequence ID" value="EJT50902.1"/>
    <property type="molecule type" value="Genomic_DNA"/>
</dbReference>
<feature type="compositionally biased region" description="Low complexity" evidence="8">
    <location>
        <begin position="142"/>
        <end position="162"/>
    </location>
</feature>
<dbReference type="KEGG" id="tasa:A1Q1_07875"/>
<evidence type="ECO:0000256" key="8">
    <source>
        <dbReference type="SAM" id="MobiDB-lite"/>
    </source>
</evidence>
<comment type="caution">
    <text evidence="11">The sequence shown here is derived from an EMBL/GenBank/DDBJ whole genome shotgun (WGS) entry which is preliminary data.</text>
</comment>
<dbReference type="Proteomes" id="UP000002748">
    <property type="component" value="Unassembled WGS sequence"/>
</dbReference>
<feature type="region of interest" description="Disordered" evidence="8">
    <location>
        <begin position="302"/>
        <end position="368"/>
    </location>
</feature>
<evidence type="ECO:0000256" key="4">
    <source>
        <dbReference type="ARBA" id="ARBA00022679"/>
    </source>
</evidence>
<dbReference type="Gene3D" id="3.40.50.2000">
    <property type="entry name" value="Glycogen Phosphorylase B"/>
    <property type="match status" value="2"/>
</dbReference>
<sequence length="1038" mass="116097">MRWRRNYEAVLFRCASQRFRQSHRRDAIKSGIITQEEADAHEDDGSKWTLLRCCVPLDKTELRHIGDYHQFATLVNMDVQLQADTQVSWRPEEIATGNFAAYGDFNIEGDEDGLPDHPPPTDPDAMPDDHVVHPDHSGPINQSPSRSPSQSSYASQSTQGGSDVPLHHEAVRSSTVPDMRAAVPGHKPAPPQPRHRSRTLMSRITGRPDAVHEDQHDGHAHDYIDTDPPPSLQKGCPGGAEPCATIRAESRWAVKDNKYQFLIAILNDQQWFVDALREALPHAQARRYVRGAMPEQMAIDVGGYDCMSHPDTGHDDENEDDPSSSSDSSESDDDPDPQRRAEKKRERKLDKKTEPASNHKARKARAAAKTFGLRERDGIWLKRTYVQNGVVPARGHIIISPKYTCFWRRARFGADIKYRYPTADIKGAVATQFPLSPRRNGMALKINGQPDLKFEFWSEASRDAVVKRVNRVVAQLAEQGEGQAAPGAKEAGKPEGSELSLQTTTTSNDSRNLWDVAKDIKLTENDFQVSPEYAVHGDMRIISEAARFLAPPPDLLVYPKALNEEALAYMPFVANRPWSSGGANVRLTPRRFTMLTIGSRGDVQPYIALSLRLMQDGHKCTIVTHAEFKDWIEGYGIEHRQAGGDPTALMKISQDHKMLSPGFFKEALGTFRQWLDDLLNDSWDACQDADVLIESPSAMAGIHISEALGIPYFRAFTMPWTRTSLYPQAFMVPAFEMGPQFNYSTYVLFDNIMWKASARQINRWRKKRLGLGATDQSSLSVSKVPFLYNFSPAVVPKPLDWYDDITITGYWELENSDMDWSPPDDLLQFMQKARDDKKPLVYIGFGSIVVPDPAAVSRGIIKGVEKAGVRAIIAKGWSSRSETGEKEEDDVVFPASCYSVDKIPHGWLFPKIDAAMHHGGAGTTGASLRCGLPTIIKPWFGDQHFWALRVTKMGCGVKLASLKSDEIADALRKVTGDRVMIEKSRNVGIRIRQEKGVDTAVQAIHANIIRAAKDRQKLKKEDDGVKEHKRASLNINIF</sequence>
<evidence type="ECO:0000256" key="5">
    <source>
        <dbReference type="ARBA" id="ARBA00029843"/>
    </source>
</evidence>
<evidence type="ECO:0000256" key="2">
    <source>
        <dbReference type="ARBA" id="ARBA00012650"/>
    </source>
</evidence>
<feature type="compositionally biased region" description="Basic and acidic residues" evidence="8">
    <location>
        <begin position="336"/>
        <end position="354"/>
    </location>
</feature>
<dbReference type="InterPro" id="IPR002213">
    <property type="entry name" value="UDP_glucos_trans"/>
</dbReference>
<dbReference type="InterPro" id="IPR010610">
    <property type="entry name" value="EryCIII-like_C"/>
</dbReference>
<dbReference type="VEuPathDB" id="FungiDB:A1Q1_07875"/>
<dbReference type="FunFam" id="3.40.50.2000:FF:000029">
    <property type="entry name" value="Sterol 3-beta-glucosyltransferase"/>
    <property type="match status" value="1"/>
</dbReference>